<evidence type="ECO:0000259" key="1">
    <source>
        <dbReference type="Pfam" id="PF03078"/>
    </source>
</evidence>
<dbReference type="AlphaFoldDB" id="A0A8S9QPQ5"/>
<accession>A0A8S9QPQ5</accession>
<gene>
    <name evidence="2" type="ORF">F2Q69_00013980</name>
</gene>
<organism evidence="2 3">
    <name type="scientific">Brassica cretica</name>
    <name type="common">Mustard</name>
    <dbReference type="NCBI Taxonomy" id="69181"/>
    <lineage>
        <taxon>Eukaryota</taxon>
        <taxon>Viridiplantae</taxon>
        <taxon>Streptophyta</taxon>
        <taxon>Embryophyta</taxon>
        <taxon>Tracheophyta</taxon>
        <taxon>Spermatophyta</taxon>
        <taxon>Magnoliopsida</taxon>
        <taxon>eudicotyledons</taxon>
        <taxon>Gunneridae</taxon>
        <taxon>Pentapetalae</taxon>
        <taxon>rosids</taxon>
        <taxon>malvids</taxon>
        <taxon>Brassicales</taxon>
        <taxon>Brassicaceae</taxon>
        <taxon>Brassiceae</taxon>
        <taxon>Brassica</taxon>
    </lineage>
</organism>
<dbReference type="Proteomes" id="UP000712600">
    <property type="component" value="Unassembled WGS sequence"/>
</dbReference>
<protein>
    <recommendedName>
        <fullName evidence="1">Arabidopsis retrotransposon Orf1 C-terminal domain-containing protein</fullName>
    </recommendedName>
</protein>
<name>A0A8S9QPQ5_BRACR</name>
<reference evidence="2" key="1">
    <citation type="submission" date="2019-12" db="EMBL/GenBank/DDBJ databases">
        <title>Genome sequencing and annotation of Brassica cretica.</title>
        <authorList>
            <person name="Studholme D.J."/>
            <person name="Sarris P."/>
        </authorList>
    </citation>
    <scope>NUCLEOTIDE SEQUENCE</scope>
    <source>
        <strain evidence="2">PFS-109/04</strain>
        <tissue evidence="2">Leaf</tissue>
    </source>
</reference>
<dbReference type="EMBL" id="QGKX02000996">
    <property type="protein sequence ID" value="KAF3555842.1"/>
    <property type="molecule type" value="Genomic_DNA"/>
</dbReference>
<dbReference type="InterPro" id="IPR004312">
    <property type="entry name" value="ATHILA_Orf1_C"/>
</dbReference>
<sequence length="331" mass="38029">MFAKDQTSKVTYGELQMLYMFTDKKYMLMKGVQKKDRCSILHTPLLRHFEIDLSSYTSNDTLEFIDVPYLINCQILRDENTYSFQDKEGNMLFCTLPQPSITSLEVFENIRFLPGSEFLCSDPRALLGRSCLRILPYGYGPVYVVSALAAESSVLEGTWPEQMVNLSICYSEHDVLMCFNEHGAFLLMDMRSWPEPIDGVRKNNSLMKMKYSNIYGCRDYTLGPFEEDGKNLEAGVIPSWIIFFQQAPPPDAFMDDVEDITPSADRAYDLGPFEEDLDAETYRCWMIDFQRKNNSLMKRILRAITGVCFQGQSSRAARKDQADKEDQATRA</sequence>
<feature type="domain" description="Arabidopsis retrotransposon Orf1 C-terminal" evidence="1">
    <location>
        <begin position="37"/>
        <end position="123"/>
    </location>
</feature>
<comment type="caution">
    <text evidence="2">The sequence shown here is derived from an EMBL/GenBank/DDBJ whole genome shotgun (WGS) entry which is preliminary data.</text>
</comment>
<dbReference type="Pfam" id="PF03078">
    <property type="entry name" value="ATHILA"/>
    <property type="match status" value="1"/>
</dbReference>
<evidence type="ECO:0000313" key="3">
    <source>
        <dbReference type="Proteomes" id="UP000712600"/>
    </source>
</evidence>
<proteinExistence type="predicted"/>
<evidence type="ECO:0000313" key="2">
    <source>
        <dbReference type="EMBL" id="KAF3555842.1"/>
    </source>
</evidence>